<dbReference type="PANTHER" id="PTHR33237:SF46">
    <property type="entry name" value="OS01G0606100 PROTEIN"/>
    <property type="match status" value="1"/>
</dbReference>
<reference evidence="2 3" key="1">
    <citation type="journal article" date="2024" name="G3 (Bethesda)">
        <title>Genome assembly of Hibiscus sabdariffa L. provides insights into metabolisms of medicinal natural products.</title>
        <authorList>
            <person name="Kim T."/>
        </authorList>
    </citation>
    <scope>NUCLEOTIDE SEQUENCE [LARGE SCALE GENOMIC DNA]</scope>
    <source>
        <strain evidence="2">TK-2024</strain>
        <tissue evidence="2">Old leaves</tissue>
    </source>
</reference>
<sequence length="196" mass="21880">MKDWSMDSPEHGSTSPKQRLTLGFVVSFMALCAKHASRVSKKLKPKPKPKGQFDLRSDSPIFFASPKSPLKSLRPKPKDQFALRSDSPRFFASPRSPLKSPRPKQLLETLSNKAIKFVHRKRHGEGNGRDAGAEEEIGDGGVWQRAILMGDKCQPLDFSGVIYYDSKGNQVEDLPFRSPRASPMPAYLSSKNALIR</sequence>
<protein>
    <submittedName>
        <fullName evidence="2">Uncharacterized protein</fullName>
    </submittedName>
</protein>
<evidence type="ECO:0000313" key="2">
    <source>
        <dbReference type="EMBL" id="KAK8587188.1"/>
    </source>
</evidence>
<feature type="region of interest" description="Disordered" evidence="1">
    <location>
        <begin position="38"/>
        <end position="103"/>
    </location>
</feature>
<evidence type="ECO:0000256" key="1">
    <source>
        <dbReference type="SAM" id="MobiDB-lite"/>
    </source>
</evidence>
<keyword evidence="3" id="KW-1185">Reference proteome</keyword>
<dbReference type="Proteomes" id="UP001472677">
    <property type="component" value="Unassembled WGS sequence"/>
</dbReference>
<feature type="compositionally biased region" description="Basic residues" evidence="1">
    <location>
        <begin position="38"/>
        <end position="49"/>
    </location>
</feature>
<evidence type="ECO:0000313" key="3">
    <source>
        <dbReference type="Proteomes" id="UP001472677"/>
    </source>
</evidence>
<proteinExistence type="predicted"/>
<accession>A0ABR2FT67</accession>
<comment type="caution">
    <text evidence="2">The sequence shown here is derived from an EMBL/GenBank/DDBJ whole genome shotgun (WGS) entry which is preliminary data.</text>
</comment>
<organism evidence="2 3">
    <name type="scientific">Hibiscus sabdariffa</name>
    <name type="common">roselle</name>
    <dbReference type="NCBI Taxonomy" id="183260"/>
    <lineage>
        <taxon>Eukaryota</taxon>
        <taxon>Viridiplantae</taxon>
        <taxon>Streptophyta</taxon>
        <taxon>Embryophyta</taxon>
        <taxon>Tracheophyta</taxon>
        <taxon>Spermatophyta</taxon>
        <taxon>Magnoliopsida</taxon>
        <taxon>eudicotyledons</taxon>
        <taxon>Gunneridae</taxon>
        <taxon>Pentapetalae</taxon>
        <taxon>rosids</taxon>
        <taxon>malvids</taxon>
        <taxon>Malvales</taxon>
        <taxon>Malvaceae</taxon>
        <taxon>Malvoideae</taxon>
        <taxon>Hibiscus</taxon>
    </lineage>
</organism>
<gene>
    <name evidence="2" type="ORF">V6N12_021696</name>
</gene>
<dbReference type="EMBL" id="JBBPBM010000004">
    <property type="protein sequence ID" value="KAK8587188.1"/>
    <property type="molecule type" value="Genomic_DNA"/>
</dbReference>
<dbReference type="PANTHER" id="PTHR33237">
    <property type="entry name" value="F2P16.13 PROTEIN-RELATED"/>
    <property type="match status" value="1"/>
</dbReference>
<name>A0ABR2FT67_9ROSI</name>